<protein>
    <submittedName>
        <fullName evidence="2">Bacteroidetes-specific putative membrane protein</fullName>
    </submittedName>
</protein>
<organism evidence="2 3">
    <name type="scientific">Saccharicrinis fermentans DSM 9555 = JCM 21142</name>
    <dbReference type="NCBI Taxonomy" id="869213"/>
    <lineage>
        <taxon>Bacteria</taxon>
        <taxon>Pseudomonadati</taxon>
        <taxon>Bacteroidota</taxon>
        <taxon>Bacteroidia</taxon>
        <taxon>Marinilabiliales</taxon>
        <taxon>Marinilabiliaceae</taxon>
        <taxon>Saccharicrinis</taxon>
    </lineage>
</organism>
<reference evidence="2 3" key="1">
    <citation type="journal article" date="2014" name="Genome Announc.">
        <title>Draft Genome Sequence of Cytophaga fermentans JCM 21142T, a Facultative Anaerobe Isolated from Marine Mud.</title>
        <authorList>
            <person name="Starns D."/>
            <person name="Oshima K."/>
            <person name="Suda W."/>
            <person name="Iino T."/>
            <person name="Yuki M."/>
            <person name="Inoue J."/>
            <person name="Kitamura K."/>
            <person name="Iida T."/>
            <person name="Darby A."/>
            <person name="Hattori M."/>
            <person name="Ohkuma M."/>
        </authorList>
    </citation>
    <scope>NUCLEOTIDE SEQUENCE [LARGE SCALE GENOMIC DNA]</scope>
    <source>
        <strain evidence="2 3">JCM 21142</strain>
    </source>
</reference>
<keyword evidence="1" id="KW-0472">Membrane</keyword>
<accession>W7YCM8</accession>
<keyword evidence="1" id="KW-1133">Transmembrane helix</keyword>
<dbReference type="InterPro" id="IPR019861">
    <property type="entry name" value="PorP/SprF_Bacteroidetes"/>
</dbReference>
<dbReference type="EMBL" id="BAMD01000007">
    <property type="protein sequence ID" value="GAF02216.1"/>
    <property type="molecule type" value="Genomic_DNA"/>
</dbReference>
<dbReference type="Pfam" id="PF11751">
    <property type="entry name" value="PorP_SprF"/>
    <property type="match status" value="1"/>
</dbReference>
<dbReference type="OrthoDB" id="1186563at2"/>
<sequence length="339" mass="38635">MRFFYNSITFIFLNIITCSLIGQTLHYSQFFSSPLHLNPALTGVIDSDWRFVNNSRSQGQYFGNPMRTISVSYDKSIHFYKSTMGIGALYSYDNSAGSTFPASKFYISGASMVRISENSYLGGGLQVGWVSRSLTYSQLTFPEQYDRDKGGFNPSLPMSENFPEKSSNYLDVNMGVLWNFKGEKFVLSSGLAAYHLNTPKDYFLDEDSQLKIRTNWHGSLRYQLNEQFYILPQSYFTLQNKTSEWVLGSSVGMQLDTKNEDFKSMSLGLYIRDGFGTKLESAILMVGLSYRNWTAMTSIDIDVSGLKTQHVFSNALELSLIYQRPWAVLKKRTIPCVRF</sequence>
<gene>
    <name evidence="2" type="ORF">JCM21142_3845</name>
</gene>
<dbReference type="STRING" id="869213.GCA_000517085_00679"/>
<comment type="caution">
    <text evidence="2">The sequence shown here is derived from an EMBL/GenBank/DDBJ whole genome shotgun (WGS) entry which is preliminary data.</text>
</comment>
<evidence type="ECO:0000256" key="1">
    <source>
        <dbReference type="SAM" id="Phobius"/>
    </source>
</evidence>
<dbReference type="NCBIfam" id="TIGR03519">
    <property type="entry name" value="T9SS_PorP_fam"/>
    <property type="match status" value="1"/>
</dbReference>
<feature type="transmembrane region" description="Helical" evidence="1">
    <location>
        <begin position="7"/>
        <end position="27"/>
    </location>
</feature>
<dbReference type="eggNOG" id="COG4772">
    <property type="taxonomic scope" value="Bacteria"/>
</dbReference>
<keyword evidence="3" id="KW-1185">Reference proteome</keyword>
<dbReference type="RefSeq" id="WP_044262539.1">
    <property type="nucleotide sequence ID" value="NZ_BAMD01000007.1"/>
</dbReference>
<name>W7YCM8_9BACT</name>
<proteinExistence type="predicted"/>
<evidence type="ECO:0000313" key="3">
    <source>
        <dbReference type="Proteomes" id="UP000019402"/>
    </source>
</evidence>
<evidence type="ECO:0000313" key="2">
    <source>
        <dbReference type="EMBL" id="GAF02216.1"/>
    </source>
</evidence>
<dbReference type="Proteomes" id="UP000019402">
    <property type="component" value="Unassembled WGS sequence"/>
</dbReference>
<keyword evidence="1" id="KW-0812">Transmembrane</keyword>
<dbReference type="AlphaFoldDB" id="W7YCM8"/>